<name>A0A5J6JJ54_STRVI</name>
<feature type="compositionally biased region" description="Basic and acidic residues" evidence="2">
    <location>
        <begin position="123"/>
        <end position="136"/>
    </location>
</feature>
<dbReference type="InterPro" id="IPR015510">
    <property type="entry name" value="PGRP"/>
</dbReference>
<feature type="signal peptide" evidence="3">
    <location>
        <begin position="1"/>
        <end position="29"/>
    </location>
</feature>
<proteinExistence type="inferred from homology"/>
<dbReference type="RefSeq" id="WP_150528775.1">
    <property type="nucleotide sequence ID" value="NZ_BNBW01000011.1"/>
</dbReference>
<organism evidence="5 6">
    <name type="scientific">Streptomyces vinaceus</name>
    <dbReference type="NCBI Taxonomy" id="1960"/>
    <lineage>
        <taxon>Bacteria</taxon>
        <taxon>Bacillati</taxon>
        <taxon>Actinomycetota</taxon>
        <taxon>Actinomycetes</taxon>
        <taxon>Kitasatosporales</taxon>
        <taxon>Streptomycetaceae</taxon>
        <taxon>Streptomyces</taxon>
    </lineage>
</organism>
<sequence>MRGFLASSIGVATAAALALPLALSTPALAAPSQGAAAAPVAPAGSTQSLPLGPLGSAADRSPGVPGMSTSPRLPETRGLAPREVERFSLVGVVWDDASTELFGRVQVRTRAVATGTWSDWQDIETHNGEHAPDLGTRESGSGRVRGSTAPLWVGDSDGVEVRVQAEAGAPATRAGGARAGARLPSGMRIELVDPGASDPVTVVDAKNGATGAADEPDGDDKGDVVALPGMTMETAESSSANVPLAGLGAKEITALDKADTTADAVAADGSLTAAARPYIGPRPRIVTRLGWGADESLRESGFVYTSTVKAAFVHHTASGNNYACKDAPAVLRSLYRYHVVSSGWRDLGYNFAVDKCGTVYEGRAGGVAKAVLGAHTMGFNTDSMGVAVLGTYTSTKPPAAAVKAVAQLTAWKLGLFNRDPRATTTLKSGGGNRFKKGTNVKLNVISGHRDGFATECPGKLLYAQLPPTRTTSAKLQGRP</sequence>
<feature type="region of interest" description="Disordered" evidence="2">
    <location>
        <begin position="123"/>
        <end position="144"/>
    </location>
</feature>
<dbReference type="EMBL" id="CP023692">
    <property type="protein sequence ID" value="QEV49963.1"/>
    <property type="molecule type" value="Genomic_DNA"/>
</dbReference>
<dbReference type="Proteomes" id="UP000325563">
    <property type="component" value="Chromosome"/>
</dbReference>
<keyword evidence="3" id="KW-0732">Signal</keyword>
<dbReference type="GO" id="GO:0009253">
    <property type="term" value="P:peptidoglycan catabolic process"/>
    <property type="evidence" value="ECO:0007669"/>
    <property type="project" value="InterPro"/>
</dbReference>
<accession>A0A5J6JJ54</accession>
<dbReference type="Gene3D" id="3.40.80.10">
    <property type="entry name" value="Peptidoglycan recognition protein-like"/>
    <property type="match status" value="1"/>
</dbReference>
<dbReference type="Pfam" id="PF01510">
    <property type="entry name" value="Amidase_2"/>
    <property type="match status" value="1"/>
</dbReference>
<dbReference type="GeneID" id="95612924"/>
<dbReference type="CDD" id="cd06583">
    <property type="entry name" value="PGRP"/>
    <property type="match status" value="1"/>
</dbReference>
<dbReference type="InterPro" id="IPR036505">
    <property type="entry name" value="Amidase/PGRP_sf"/>
</dbReference>
<gene>
    <name evidence="5" type="ORF">CP980_20505</name>
</gene>
<evidence type="ECO:0000256" key="1">
    <source>
        <dbReference type="ARBA" id="ARBA00007553"/>
    </source>
</evidence>
<evidence type="ECO:0000256" key="2">
    <source>
        <dbReference type="SAM" id="MobiDB-lite"/>
    </source>
</evidence>
<dbReference type="InterPro" id="IPR006619">
    <property type="entry name" value="PGRP_domain_met/bac"/>
</dbReference>
<dbReference type="AlphaFoldDB" id="A0A5J6JJ54"/>
<dbReference type="PANTHER" id="PTHR11022">
    <property type="entry name" value="PEPTIDOGLYCAN RECOGNITION PROTEIN"/>
    <property type="match status" value="1"/>
</dbReference>
<dbReference type="SUPFAM" id="SSF55846">
    <property type="entry name" value="N-acetylmuramoyl-L-alanine amidase-like"/>
    <property type="match status" value="1"/>
</dbReference>
<evidence type="ECO:0000256" key="3">
    <source>
        <dbReference type="SAM" id="SignalP"/>
    </source>
</evidence>
<evidence type="ECO:0000313" key="6">
    <source>
        <dbReference type="Proteomes" id="UP000325563"/>
    </source>
</evidence>
<keyword evidence="6" id="KW-1185">Reference proteome</keyword>
<evidence type="ECO:0000313" key="5">
    <source>
        <dbReference type="EMBL" id="QEV49963.1"/>
    </source>
</evidence>
<dbReference type="KEGG" id="svn:CP980_20505"/>
<protein>
    <submittedName>
        <fullName evidence="5">N-acetylmuramoyl-L-alanine amidase</fullName>
    </submittedName>
</protein>
<dbReference type="PANTHER" id="PTHR11022:SF41">
    <property type="entry name" value="PEPTIDOGLYCAN-RECOGNITION PROTEIN LC-RELATED"/>
    <property type="match status" value="1"/>
</dbReference>
<feature type="region of interest" description="Disordered" evidence="2">
    <location>
        <begin position="38"/>
        <end position="79"/>
    </location>
</feature>
<dbReference type="GO" id="GO:0008270">
    <property type="term" value="F:zinc ion binding"/>
    <property type="evidence" value="ECO:0007669"/>
    <property type="project" value="InterPro"/>
</dbReference>
<dbReference type="GO" id="GO:0008745">
    <property type="term" value="F:N-acetylmuramoyl-L-alanine amidase activity"/>
    <property type="evidence" value="ECO:0007669"/>
    <property type="project" value="InterPro"/>
</dbReference>
<dbReference type="InterPro" id="IPR002502">
    <property type="entry name" value="Amidase_domain"/>
</dbReference>
<feature type="chain" id="PRO_5023920257" evidence="3">
    <location>
        <begin position="30"/>
        <end position="479"/>
    </location>
</feature>
<reference evidence="5 6" key="1">
    <citation type="submission" date="2017-09" db="EMBL/GenBank/DDBJ databases">
        <authorList>
            <person name="Lee N."/>
            <person name="Cho B.-K."/>
        </authorList>
    </citation>
    <scope>NUCLEOTIDE SEQUENCE [LARGE SCALE GENOMIC DNA]</scope>
    <source>
        <strain evidence="5 6">ATCC 27476</strain>
    </source>
</reference>
<comment type="similarity">
    <text evidence="1">Belongs to the N-acetylmuramoyl-L-alanine amidase 2 family.</text>
</comment>
<dbReference type="SMART" id="SM00701">
    <property type="entry name" value="PGRP"/>
    <property type="match status" value="1"/>
</dbReference>
<evidence type="ECO:0000259" key="4">
    <source>
        <dbReference type="SMART" id="SM00701"/>
    </source>
</evidence>
<feature type="domain" description="Peptidoglycan recognition protein family" evidence="4">
    <location>
        <begin position="283"/>
        <end position="431"/>
    </location>
</feature>